<dbReference type="RefSeq" id="WP_184241564.1">
    <property type="nucleotide sequence ID" value="NZ_JACHNA010000001.1"/>
</dbReference>
<reference evidence="1 2" key="1">
    <citation type="submission" date="2020-08" db="EMBL/GenBank/DDBJ databases">
        <title>Sequencing the genomes of 1000 actinobacteria strains.</title>
        <authorList>
            <person name="Klenk H.-P."/>
        </authorList>
    </citation>
    <scope>NUCLEOTIDE SEQUENCE [LARGE SCALE GENOMIC DNA]</scope>
    <source>
        <strain evidence="1 2">DSM 23974</strain>
    </source>
</reference>
<keyword evidence="1" id="KW-0223">Dioxygenase</keyword>
<dbReference type="AlphaFoldDB" id="A0A7W7M3U2"/>
<protein>
    <submittedName>
        <fullName evidence="1">Quercetin dioxygenase-like cupin family protein</fullName>
    </submittedName>
</protein>
<dbReference type="SUPFAM" id="SSF51182">
    <property type="entry name" value="RmlC-like cupins"/>
    <property type="match status" value="1"/>
</dbReference>
<comment type="caution">
    <text evidence="1">The sequence shown here is derived from an EMBL/GenBank/DDBJ whole genome shotgun (WGS) entry which is preliminary data.</text>
</comment>
<dbReference type="InterPro" id="IPR011051">
    <property type="entry name" value="RmlC_Cupin_sf"/>
</dbReference>
<sequence length="132" mass="14038">MSTDPHTSPGPARPRVLADVAEHTDALADAEPGAAWRLTEDPRDLDVNLVRLPAGGRNEPFDGPGLDILVHVVAGTGTLHTADDDVPVRAGQLLWLPKHSRRGFTAGAEGLAWLTVHRRKPGLSIGTRPPEA</sequence>
<keyword evidence="1" id="KW-0560">Oxidoreductase</keyword>
<dbReference type="CDD" id="cd02208">
    <property type="entry name" value="cupin_RmlC-like"/>
    <property type="match status" value="1"/>
</dbReference>
<evidence type="ECO:0000313" key="1">
    <source>
        <dbReference type="EMBL" id="MBB4735992.1"/>
    </source>
</evidence>
<dbReference type="InterPro" id="IPR014710">
    <property type="entry name" value="RmlC-like_jellyroll"/>
</dbReference>
<keyword evidence="2" id="KW-1185">Reference proteome</keyword>
<gene>
    <name evidence="1" type="ORF">HDA30_001500</name>
</gene>
<dbReference type="Gene3D" id="2.60.120.10">
    <property type="entry name" value="Jelly Rolls"/>
    <property type="match status" value="1"/>
</dbReference>
<dbReference type="EMBL" id="JACHNA010000001">
    <property type="protein sequence ID" value="MBB4735992.1"/>
    <property type="molecule type" value="Genomic_DNA"/>
</dbReference>
<proteinExistence type="predicted"/>
<name>A0A7W7M3U2_9MICC</name>
<accession>A0A7W7M3U2</accession>
<organism evidence="1 2">
    <name type="scientific">Micrococcus cohnii</name>
    <dbReference type="NCBI Taxonomy" id="993416"/>
    <lineage>
        <taxon>Bacteria</taxon>
        <taxon>Bacillati</taxon>
        <taxon>Actinomycetota</taxon>
        <taxon>Actinomycetes</taxon>
        <taxon>Micrococcales</taxon>
        <taxon>Micrococcaceae</taxon>
        <taxon>Micrococcus</taxon>
    </lineage>
</organism>
<evidence type="ECO:0000313" key="2">
    <source>
        <dbReference type="Proteomes" id="UP000540191"/>
    </source>
</evidence>
<dbReference type="Proteomes" id="UP000540191">
    <property type="component" value="Unassembled WGS sequence"/>
</dbReference>
<dbReference type="GO" id="GO:0051213">
    <property type="term" value="F:dioxygenase activity"/>
    <property type="evidence" value="ECO:0007669"/>
    <property type="project" value="UniProtKB-KW"/>
</dbReference>